<dbReference type="Gene3D" id="3.30.365.10">
    <property type="entry name" value="Aldehyde oxidase/xanthine dehydrogenase, molybdopterin binding domain"/>
    <property type="match status" value="4"/>
</dbReference>
<dbReference type="InterPro" id="IPR036856">
    <property type="entry name" value="Ald_Oxase/Xan_DH_a/b_sf"/>
</dbReference>
<protein>
    <submittedName>
        <fullName evidence="5">Xanthine dehydrogenase family protein molybdopterin-binding subunit</fullName>
    </submittedName>
</protein>
<evidence type="ECO:0000259" key="4">
    <source>
        <dbReference type="Pfam" id="PF20256"/>
    </source>
</evidence>
<dbReference type="InterPro" id="IPR008274">
    <property type="entry name" value="AldOxase/xan_DH_MoCoBD1"/>
</dbReference>
<evidence type="ECO:0000256" key="2">
    <source>
        <dbReference type="SAM" id="Phobius"/>
    </source>
</evidence>
<keyword evidence="2" id="KW-1133">Transmembrane helix</keyword>
<dbReference type="PANTHER" id="PTHR11908">
    <property type="entry name" value="XANTHINE DEHYDROGENASE"/>
    <property type="match status" value="1"/>
</dbReference>
<feature type="domain" description="Aldehyde oxidase/xanthine dehydrogenase second molybdopterin binding" evidence="4">
    <location>
        <begin position="672"/>
        <end position="928"/>
    </location>
</feature>
<name>A0ABV4HS71_9GAMM</name>
<keyword evidence="6" id="KW-1185">Reference proteome</keyword>
<dbReference type="PROSITE" id="PS51318">
    <property type="entry name" value="TAT"/>
    <property type="match status" value="1"/>
</dbReference>
<feature type="compositionally biased region" description="Basic and acidic residues" evidence="1">
    <location>
        <begin position="999"/>
        <end position="1010"/>
    </location>
</feature>
<feature type="domain" description="Aldehyde oxidase/xanthine dehydrogenase second molybdopterin binding" evidence="4">
    <location>
        <begin position="552"/>
        <end position="645"/>
    </location>
</feature>
<sequence length="1010" mass="109924">MERAWRASTQAASSSIDRRECGFSRADDGRSNMLGMGIATKRSQLMTARLSRRDFLKCSVIAGVSVYVAAPGSGALAALFEEERLRPLPWDAKTGRVRYRVDATAKVTGEKIFSFDMRSRDLPGWPSTQAHAMLLRTTSADHRYAGFDLSMLGDELQPDRIVTAAELERDDIVIPPFFGDDMLLPEGKTPAYLGQAVALLVWWDFYRYRAGKSALKFRHDVIRWGEKTGPLERSPWASFRYVRVGGETPLDHDAYSSLKDSPLFPKGYRKNTPEWATADINGAVDAQGMAHAKAIGADLDAPSDARMAMEREYFSQSIDTAAFELDNGNGWFDADSGTVHLVVATQSPHEVAEEGARMLAASGLGIKRLVLHPCYTVGYGAKDHSPFPFLALMAGLYGDGRPVRLANDRYEQFQSSLKRHSFRMHYRISVDRSDGKFDALQTRFVGNGGGRRNFSPSVGLVAATAAQSIYYFPRNDLAVTVTASRALDAGSARGYGTLQSMGATEMLVDEVAEELGIDPIELRQRNVLTSGMKNTQGAIAGGALRADEVLAKCREHPLWTQRAERKTEYEASHPGKRYGVGFGCVQKDFGTGAEAAFAEVAVDRDGRVVLRHIGIDMGTGMATSQALVCAQWLGRPADSVRTGETEWPELPMHETGDPWLMPQAEQDRHVGDARWTPHLMSPSSASNSAYFFSHATREAARLLFTQGLWPAALAIWSDGFGGGQLAPLAVRREDARWVEGRLTAHGLTPLDFEQLVAKAHELGLATGAVVHSFNRWQWAEADFPLAGDDARLPLDGVALRWGDGQSEAAGKHAKGKPSANGYRVVERTRVHYPPTQRNNAGVVYYSAIGTIAEVAVDTASGKVELLDHHSVLECGNQIVPELVSGQLQGGLAMGIGHALHEDLPLYEEGPGNGTWNFNRYHLPRATDVAVWKQSGEVLPALSATDPPKGMAEVVMISVVPAIVNAIAHATGLRFRELPVTAEKVRTALAGGNTGAGQAKPDRSELEESTA</sequence>
<keyword evidence="2" id="KW-0472">Membrane</keyword>
<evidence type="ECO:0000313" key="5">
    <source>
        <dbReference type="EMBL" id="MEZ0474666.1"/>
    </source>
</evidence>
<feature type="region of interest" description="Disordered" evidence="1">
    <location>
        <begin position="988"/>
        <end position="1010"/>
    </location>
</feature>
<dbReference type="RefSeq" id="WP_370561862.1">
    <property type="nucleotide sequence ID" value="NZ_JBFWIB010000001.1"/>
</dbReference>
<organism evidence="5 6">
    <name type="scientific">Luteimonas salinilitoris</name>
    <dbReference type="NCBI Taxonomy" id="3237697"/>
    <lineage>
        <taxon>Bacteria</taxon>
        <taxon>Pseudomonadati</taxon>
        <taxon>Pseudomonadota</taxon>
        <taxon>Gammaproteobacteria</taxon>
        <taxon>Lysobacterales</taxon>
        <taxon>Lysobacteraceae</taxon>
        <taxon>Luteimonas</taxon>
    </lineage>
</organism>
<dbReference type="Pfam" id="PF02738">
    <property type="entry name" value="MoCoBD_1"/>
    <property type="match status" value="1"/>
</dbReference>
<reference evidence="5 6" key="1">
    <citation type="submission" date="2024-07" db="EMBL/GenBank/DDBJ databases">
        <title>Luteimonas salilacus sp. nov., isolated from the shore soil of Salt Lake in Tibet of China.</title>
        <authorList>
            <person name="Zhang X."/>
            <person name="Li A."/>
        </authorList>
    </citation>
    <scope>NUCLEOTIDE SEQUENCE [LARGE SCALE GENOMIC DNA]</scope>
    <source>
        <strain evidence="5 6">B3-2-R+30</strain>
    </source>
</reference>
<comment type="caution">
    <text evidence="5">The sequence shown here is derived from an EMBL/GenBank/DDBJ whole genome shotgun (WGS) entry which is preliminary data.</text>
</comment>
<evidence type="ECO:0000256" key="1">
    <source>
        <dbReference type="SAM" id="MobiDB-lite"/>
    </source>
</evidence>
<dbReference type="Proteomes" id="UP001566331">
    <property type="component" value="Unassembled WGS sequence"/>
</dbReference>
<gene>
    <name evidence="5" type="ORF">AB6713_08545</name>
</gene>
<dbReference type="PANTHER" id="PTHR11908:SF123">
    <property type="entry name" value="ALDEHYDE OXIDOREDUCTASE MOLYBDENUM-BINDING SUBUNIT PAOC"/>
    <property type="match status" value="1"/>
</dbReference>
<dbReference type="InterPro" id="IPR016208">
    <property type="entry name" value="Ald_Oxase/xanthine_DH-like"/>
</dbReference>
<dbReference type="InterPro" id="IPR046867">
    <property type="entry name" value="AldOxase/xan_DH_MoCoBD2"/>
</dbReference>
<dbReference type="InterPro" id="IPR037165">
    <property type="entry name" value="AldOxase/xan_DH_Mopterin-bd_sf"/>
</dbReference>
<dbReference type="SUPFAM" id="SSF54665">
    <property type="entry name" value="CO dehydrogenase molybdoprotein N-domain-like"/>
    <property type="match status" value="1"/>
</dbReference>
<accession>A0ABV4HS71</accession>
<evidence type="ECO:0000313" key="6">
    <source>
        <dbReference type="Proteomes" id="UP001566331"/>
    </source>
</evidence>
<dbReference type="Pfam" id="PF20256">
    <property type="entry name" value="MoCoBD_2"/>
    <property type="match status" value="2"/>
</dbReference>
<dbReference type="SUPFAM" id="SSF56003">
    <property type="entry name" value="Molybdenum cofactor-binding domain"/>
    <property type="match status" value="1"/>
</dbReference>
<feature type="transmembrane region" description="Helical" evidence="2">
    <location>
        <begin position="55"/>
        <end position="80"/>
    </location>
</feature>
<proteinExistence type="predicted"/>
<keyword evidence="2" id="KW-0812">Transmembrane</keyword>
<dbReference type="InterPro" id="IPR006311">
    <property type="entry name" value="TAT_signal"/>
</dbReference>
<feature type="domain" description="Aldehyde oxidase/xanthine dehydrogenase first molybdopterin binding" evidence="3">
    <location>
        <begin position="302"/>
        <end position="527"/>
    </location>
</feature>
<dbReference type="EMBL" id="JBFWIC010000009">
    <property type="protein sequence ID" value="MEZ0474666.1"/>
    <property type="molecule type" value="Genomic_DNA"/>
</dbReference>
<evidence type="ECO:0000259" key="3">
    <source>
        <dbReference type="Pfam" id="PF02738"/>
    </source>
</evidence>